<dbReference type="InterPro" id="IPR052155">
    <property type="entry name" value="Biofilm_reg_signaling"/>
</dbReference>
<dbReference type="CDD" id="cd00130">
    <property type="entry name" value="PAS"/>
    <property type="match status" value="1"/>
</dbReference>
<dbReference type="CDD" id="cd01949">
    <property type="entry name" value="GGDEF"/>
    <property type="match status" value="1"/>
</dbReference>
<reference evidence="2 3" key="1">
    <citation type="submission" date="2016-08" db="EMBL/GenBank/DDBJ databases">
        <authorList>
            <person name="Seilhamer J.J."/>
        </authorList>
    </citation>
    <scope>NUCLEOTIDE SEQUENCE [LARGE SCALE GENOMIC DNA]</scope>
    <source>
        <strain evidence="2 3">ANC 4874</strain>
    </source>
</reference>
<dbReference type="Gene3D" id="3.30.450.20">
    <property type="entry name" value="PAS domain"/>
    <property type="match status" value="1"/>
</dbReference>
<dbReference type="InterPro" id="IPR035965">
    <property type="entry name" value="PAS-like_dom_sf"/>
</dbReference>
<protein>
    <submittedName>
        <fullName evidence="2">PAS domain S-box-containing protein/diguanylate cyclase (GGDEF) domain-containing protein</fullName>
    </submittedName>
</protein>
<dbReference type="Pfam" id="PF00990">
    <property type="entry name" value="GGDEF"/>
    <property type="match status" value="1"/>
</dbReference>
<dbReference type="NCBIfam" id="TIGR00229">
    <property type="entry name" value="sensory_box"/>
    <property type="match status" value="1"/>
</dbReference>
<dbReference type="RefSeq" id="WP_092719807.1">
    <property type="nucleotide sequence ID" value="NZ_FMBK01000007.1"/>
</dbReference>
<proteinExistence type="predicted"/>
<dbReference type="AlphaFoldDB" id="A0A1C4GV34"/>
<dbReference type="EMBL" id="FMBK01000007">
    <property type="protein sequence ID" value="SCC72032.1"/>
    <property type="molecule type" value="Genomic_DNA"/>
</dbReference>
<dbReference type="Pfam" id="PF00989">
    <property type="entry name" value="PAS"/>
    <property type="match status" value="1"/>
</dbReference>
<dbReference type="OrthoDB" id="9812260at2"/>
<evidence type="ECO:0000313" key="3">
    <source>
        <dbReference type="Proteomes" id="UP000243661"/>
    </source>
</evidence>
<dbReference type="PANTHER" id="PTHR44757:SF2">
    <property type="entry name" value="BIOFILM ARCHITECTURE MAINTENANCE PROTEIN MBAA"/>
    <property type="match status" value="1"/>
</dbReference>
<dbReference type="PANTHER" id="PTHR44757">
    <property type="entry name" value="DIGUANYLATE CYCLASE DGCP"/>
    <property type="match status" value="1"/>
</dbReference>
<dbReference type="InterPro" id="IPR013767">
    <property type="entry name" value="PAS_fold"/>
</dbReference>
<dbReference type="SUPFAM" id="SSF55785">
    <property type="entry name" value="PYP-like sensor domain (PAS domain)"/>
    <property type="match status" value="1"/>
</dbReference>
<gene>
    <name evidence="2" type="ORF">GA0116959_10770</name>
</gene>
<name>A0A1C4GV34_9GAMM</name>
<dbReference type="InterPro" id="IPR043128">
    <property type="entry name" value="Rev_trsase/Diguanyl_cyclase"/>
</dbReference>
<dbReference type="NCBIfam" id="TIGR00254">
    <property type="entry name" value="GGDEF"/>
    <property type="match status" value="1"/>
</dbReference>
<dbReference type="InterPro" id="IPR029787">
    <property type="entry name" value="Nucleotide_cyclase"/>
</dbReference>
<organism evidence="2 3">
    <name type="scientific">Acinetobacter albensis</name>
    <dbReference type="NCBI Taxonomy" id="1673609"/>
    <lineage>
        <taxon>Bacteria</taxon>
        <taxon>Pseudomonadati</taxon>
        <taxon>Pseudomonadota</taxon>
        <taxon>Gammaproteobacteria</taxon>
        <taxon>Moraxellales</taxon>
        <taxon>Moraxellaceae</taxon>
        <taxon>Acinetobacter</taxon>
    </lineage>
</organism>
<dbReference type="Gene3D" id="3.30.70.270">
    <property type="match status" value="1"/>
</dbReference>
<dbReference type="InterPro" id="IPR000014">
    <property type="entry name" value="PAS"/>
</dbReference>
<evidence type="ECO:0000313" key="2">
    <source>
        <dbReference type="EMBL" id="SCC72032.1"/>
    </source>
</evidence>
<dbReference type="Proteomes" id="UP000243661">
    <property type="component" value="Unassembled WGS sequence"/>
</dbReference>
<dbReference type="InterPro" id="IPR000160">
    <property type="entry name" value="GGDEF_dom"/>
</dbReference>
<sequence>MEMLDSPFFELSPVAMWLEDYSEVKKQFDLWREQGIQDLSAFLREDESRILACARKIKLLRVNSKTLELYQAENFEALNENLHLVFKEDMSGTHIKELVSLWNGETQFSHPAVNYTLTGQRIDIQLKGVVLPQHEHDLSLVLITTEDITAYTEACRLEEKSRHLAEARFIYSPTSLWVEDFSRIKIKLDELRVLGIEDFSTFLDVHNDFVNDCIKDILILDVNQATLNLFGAPNKQTLLKNIHKVFAQEMFQTFREQLIELWNGNIHHQREAVNYALDGSIRHVVLQFSVFPDYLDNWGMVQVALTDITARKKAEKYLEYLGKHDVLTKLYNRSFYNGEINRLQRNRLSPVSCIFMDMNSLKEVNDSLGHDAGDNLLQRIGNVLNQLVQQTLYSACRIGGDEFVILLPGADEAALQNCVQSLEELLSVDNQFYANQPILLSIGYATLQSGETMEDMLKRADTVMYREKKNYYLKYTKHTTTLTES</sequence>
<feature type="domain" description="GGDEF" evidence="1">
    <location>
        <begin position="349"/>
        <end position="477"/>
    </location>
</feature>
<dbReference type="SUPFAM" id="SSF55073">
    <property type="entry name" value="Nucleotide cyclase"/>
    <property type="match status" value="1"/>
</dbReference>
<dbReference type="PROSITE" id="PS50887">
    <property type="entry name" value="GGDEF"/>
    <property type="match status" value="1"/>
</dbReference>
<accession>A0A1C4GV34</accession>
<evidence type="ECO:0000259" key="1">
    <source>
        <dbReference type="PROSITE" id="PS50887"/>
    </source>
</evidence>
<dbReference type="SMART" id="SM00267">
    <property type="entry name" value="GGDEF"/>
    <property type="match status" value="1"/>
</dbReference>
<dbReference type="GO" id="GO:0006355">
    <property type="term" value="P:regulation of DNA-templated transcription"/>
    <property type="evidence" value="ECO:0007669"/>
    <property type="project" value="InterPro"/>
</dbReference>